<dbReference type="SUPFAM" id="SSF48208">
    <property type="entry name" value="Six-hairpin glycosidases"/>
    <property type="match status" value="1"/>
</dbReference>
<dbReference type="OrthoDB" id="9803461at2"/>
<dbReference type="PRINTS" id="PR00735">
    <property type="entry name" value="GLHYDRLASE8"/>
</dbReference>
<evidence type="ECO:0000256" key="6">
    <source>
        <dbReference type="ARBA" id="ARBA00023295"/>
    </source>
</evidence>
<dbReference type="CAZy" id="GH8">
    <property type="family name" value="Glycoside Hydrolase Family 8"/>
</dbReference>
<dbReference type="Gene3D" id="1.50.10.10">
    <property type="match status" value="1"/>
</dbReference>
<reference evidence="9" key="1">
    <citation type="submission" date="2005-08" db="EMBL/GenBank/DDBJ databases">
        <title>Complete sequence of Chlorobium chlorochromatii CaD3.</title>
        <authorList>
            <person name="Copeland A."/>
            <person name="Lucas S."/>
            <person name="Lapidus A."/>
            <person name="Barry K."/>
            <person name="Detter J.C."/>
            <person name="Glavina T."/>
            <person name="Hammon N."/>
            <person name="Israni S."/>
            <person name="Pitluck S."/>
            <person name="Bryant D."/>
            <person name="Schmutz J."/>
            <person name="Larimer F."/>
            <person name="Land M."/>
            <person name="Kyrpides N."/>
            <person name="Ivanova N."/>
            <person name="Richardson P."/>
        </authorList>
    </citation>
    <scope>NUCLEOTIDE SEQUENCE [LARGE SCALE GENOMIC DNA]</scope>
    <source>
        <strain evidence="9">CaD3</strain>
    </source>
</reference>
<dbReference type="GO" id="GO:0030245">
    <property type="term" value="P:cellulose catabolic process"/>
    <property type="evidence" value="ECO:0007669"/>
    <property type="project" value="UniProtKB-KW"/>
</dbReference>
<feature type="signal peptide" evidence="8">
    <location>
        <begin position="1"/>
        <end position="24"/>
    </location>
</feature>
<name>Q3ATR3_CHLCH</name>
<evidence type="ECO:0000256" key="1">
    <source>
        <dbReference type="ARBA" id="ARBA00000966"/>
    </source>
</evidence>
<dbReference type="InterPro" id="IPR008928">
    <property type="entry name" value="6-hairpin_glycosidase_sf"/>
</dbReference>
<dbReference type="InterPro" id="IPR002037">
    <property type="entry name" value="Glyco_hydro_8"/>
</dbReference>
<comment type="similarity">
    <text evidence="2">Belongs to the glycosyl hydrolase 8 (cellulase D) family.</text>
</comment>
<dbReference type="HOGENOM" id="CLU_053317_0_0_10"/>
<evidence type="ECO:0000256" key="3">
    <source>
        <dbReference type="ARBA" id="ARBA00012601"/>
    </source>
</evidence>
<keyword evidence="5" id="KW-0136">Cellulose degradation</keyword>
<dbReference type="PROSITE" id="PS51257">
    <property type="entry name" value="PROKAR_LIPOPROTEIN"/>
    <property type="match status" value="1"/>
</dbReference>
<keyword evidence="8" id="KW-0732">Signal</keyword>
<sequence>MRRFWTFLLISCAPFFLSSCSSVPQNPEKISTEAWHYYRDTFIKNGRVIRPQNNNDTVSEGQAYTMVRAVLMKDRKTFDECLAWSEKVLSRKNSDGDYLLAWHYRDGKVTDTTAASDADIDYAFSLIVASKIWQAPRYLELAKEVLASILEAETTRHQGRLYLLPWPANKNKPGDLLAQNLSYYAPSHFKLFYETTSDPRWLELVDTTYYLLGRLLHPGELPEGPIVPDWIAINDAGAFVHLPGKDVRYGWDAVRVPMRIAADYHLYGDKRAFEVLSWLAVSFEEEFRQQSKFLLQRDSTLQVRNNALFYSAMYASLEATESPSAPKLLQRIRKFIRQEKQGLFYNHPDDYYINSLCWITEYYEQNKKHLQARSKKVALPLQTHESTANTASLSLQAP</sequence>
<dbReference type="STRING" id="340177.Cag_0339"/>
<evidence type="ECO:0000256" key="4">
    <source>
        <dbReference type="ARBA" id="ARBA00022801"/>
    </source>
</evidence>
<evidence type="ECO:0000256" key="5">
    <source>
        <dbReference type="ARBA" id="ARBA00023001"/>
    </source>
</evidence>
<evidence type="ECO:0000313" key="9">
    <source>
        <dbReference type="EMBL" id="ABB27612.1"/>
    </source>
</evidence>
<dbReference type="AlphaFoldDB" id="Q3ATR3"/>
<keyword evidence="6 9" id="KW-0326">Glycosidase</keyword>
<feature type="chain" id="PRO_5004223995" description="cellulase" evidence="8">
    <location>
        <begin position="25"/>
        <end position="398"/>
    </location>
</feature>
<proteinExistence type="inferred from homology"/>
<dbReference type="Pfam" id="PF01270">
    <property type="entry name" value="Glyco_hydro_8"/>
    <property type="match status" value="1"/>
</dbReference>
<dbReference type="EC" id="3.2.1.4" evidence="3"/>
<dbReference type="KEGG" id="cch:Cag_0339"/>
<dbReference type="eggNOG" id="COG3405">
    <property type="taxonomic scope" value="Bacteria"/>
</dbReference>
<evidence type="ECO:0000256" key="2">
    <source>
        <dbReference type="ARBA" id="ARBA00009209"/>
    </source>
</evidence>
<dbReference type="GO" id="GO:0008810">
    <property type="term" value="F:cellulase activity"/>
    <property type="evidence" value="ECO:0007669"/>
    <property type="project" value="UniProtKB-EC"/>
</dbReference>
<keyword evidence="4 9" id="KW-0378">Hydrolase</keyword>
<protein>
    <recommendedName>
        <fullName evidence="3">cellulase</fullName>
        <ecNumber evidence="3">3.2.1.4</ecNumber>
    </recommendedName>
</protein>
<accession>Q3ATR3</accession>
<evidence type="ECO:0000256" key="7">
    <source>
        <dbReference type="ARBA" id="ARBA00023326"/>
    </source>
</evidence>
<comment type="catalytic activity">
    <reaction evidence="1">
        <text>Endohydrolysis of (1-&gt;4)-beta-D-glucosidic linkages in cellulose, lichenin and cereal beta-D-glucans.</text>
        <dbReference type="EC" id="3.2.1.4"/>
    </reaction>
</comment>
<gene>
    <name evidence="9" type="ordered locus">Cag_0339</name>
</gene>
<keyword evidence="7" id="KW-0119">Carbohydrate metabolism</keyword>
<organism evidence="9">
    <name type="scientific">Chlorobium chlorochromatii (strain CaD3)</name>
    <dbReference type="NCBI Taxonomy" id="340177"/>
    <lineage>
        <taxon>Bacteria</taxon>
        <taxon>Pseudomonadati</taxon>
        <taxon>Chlorobiota</taxon>
        <taxon>Chlorobiia</taxon>
        <taxon>Chlorobiales</taxon>
        <taxon>Chlorobiaceae</taxon>
        <taxon>Chlorobium/Pelodictyon group</taxon>
        <taxon>Chlorobium</taxon>
    </lineage>
</organism>
<evidence type="ECO:0000256" key="8">
    <source>
        <dbReference type="SAM" id="SignalP"/>
    </source>
</evidence>
<dbReference type="InterPro" id="IPR012341">
    <property type="entry name" value="6hp_glycosidase-like_sf"/>
</dbReference>
<dbReference type="EMBL" id="CP000108">
    <property type="protein sequence ID" value="ABB27612.1"/>
    <property type="molecule type" value="Genomic_DNA"/>
</dbReference>
<keyword evidence="7" id="KW-0624">Polysaccharide degradation</keyword>